<feature type="compositionally biased region" description="Low complexity" evidence="13">
    <location>
        <begin position="61"/>
        <end position="81"/>
    </location>
</feature>
<feature type="region of interest" description="Disordered" evidence="13">
    <location>
        <begin position="1770"/>
        <end position="1843"/>
    </location>
</feature>
<dbReference type="InterPro" id="IPR013515">
    <property type="entry name" value="Phytochrome_cen-reg"/>
</dbReference>
<keyword evidence="1" id="KW-0600">Photoreceptor protein</keyword>
<evidence type="ECO:0000256" key="12">
    <source>
        <dbReference type="SAM" id="Coils"/>
    </source>
</evidence>
<feature type="compositionally biased region" description="Low complexity" evidence="13">
    <location>
        <begin position="1188"/>
        <end position="1209"/>
    </location>
</feature>
<keyword evidence="6" id="KW-0418">Kinase</keyword>
<sequence length="1843" mass="202677">MASSANASSPTRQKSDGDPTETTPGVVGEEGAVTHTTESSLGRATSFESADRVYPIRSVISVDPSTVSQSQQQTQSSLSSPATGAREWSIINAETWDKMRAQAKTSAGDPATTESSSPAPDTAGSSSDQPDQGRSHGLGNAPVPGSALTKIQDAEADPDHGLVTARFRHVVTDGGHMVITGRDNDSYQSCEDEPIHIPGAVQSFGCLIVLHEETDGTLTVRVASENSEVILGYSPKCLFALPNFCDILDEDQVDNLLDHLDLVREDGYDPSVDGPEVFLLSVKLPSGKPRRFWCAAHLSPADSDLVICEFELEDDRINPLSVSGLTTPVTPTDTLGVESTPEQLEHSTVNISQPLRVLRNARRRRGEAAAMEVFSILSQVQDQLARAKSLDSLLNTATGLVKELTGFHRIMIYQFDSDWNGTVVAELVDPKASVDLYKGLCFPASDIPKQARDLYRINKVRLLYDRDQVTSRLVCRTLEDLQTPVDMTHSYLRAMSPIHLKYLANMGVRASMSISISGFNELWGLISCHAYGTHGMRVSFPVRKMCRLIGDTVSRNIERLSYASRLQARKLINTVPTDQNPSGYIVATSDDLLKLFDADYGALSIRDETKLLGKMTYSQEILALLEYLRMRQMGSVVASHHITKDFPDLCYPPGFKHISGMLYVPLSPGGTDFMVFFRRGHLTEIKWAGNPYDKQPQNGRLEPRKSFQTWRETVLDQSREWTETDVETAAVLCLVYGKFIKVWRQKEAAMENSQLTRLLLANSAHEVRTPLNAVINYLEIALEGSLDTETRDNLTKSYSASKSLIYVINDLLDLTNTEKGQRLIKDEIFDLPVTFREATDMFEGEAKRKKIDYKVVARPGLPPAVIGDQRRVRQMFTNLISNAVRHTTAGSVTTEIWRSSEQAQPGCVLVQMTVLDTGSGMSQSTLEALFQELEQVSTDDDSSWFDPEDHAHSRPCGQDKRVLGLGLALVARIVRNMHGQLSVRSEEGKGSRFKISLNFPVPDDAASAKPASVPETVEPAVPIRAENEFLLVDSKSTRSGRRRRSTGSNRSGGSYNSSHSGRSNRSEADRLISAMQEPPLLQRTTSEGSERRGPRPVESTHGSANNRYATSTQSLPNLTETSSPQQWAVTQAFPYPCTARTTMPPVSPHLPGQEPVTDSGVPMTAIRIPLEEVERPPSPPAKALPSQPETSAELPSAAEPSSAPSPNAEPTTLRVLVAEDDPINSKIVQKRLGRLGHTVILTGNGEECATVFRGESANVDVVLMDIQMPIVDGIESTRMIRQFERESKVPLSDKARKNGRVPVFAVSASLLEKDAQMYIEAGFDGWIMKPINFNRLGVLFDGLQNRDVRNAATYHQPGHWELGGKDEDEEIEGVVRAEAADQLLFIIVILQPVGPPLSTHPDLVSHPSLSTLDFEDSALYPLQNDFPVVSCDFYRYYALFRSRITGHGVAVALEASFEKTLSTLSTKITQTTNRLDLHRQHARRFKALWTLYTTFAYLLYSIILALVLGWQNWGVTEYAAIIGGPVLIYAVRAVASKFFDYRISKTQRHLDDLQKQREETIEKLKVATKYNSTQQLLEKYGGESPKPSRPKGGDEKRKTDAKRKQPSTPQPPVTRTGLPPPPTANIRRPTPAQSPVSSPGVPQSPPPYPIQGQPQPQNLPPPPPPAFDEPGFAPNAFPSAPQYVEHSRWYDRLLDVLLGEDETQPKNRIVLICATCRLVNGQAPPGVKTLEELGRWRCGSCGAWNGEESEAKKVLAGIRNQARSVDGAWESVAKPDSDSHSAGDATDEAVMVATSEDEHVESPSSGVESQDEADQQPLEQETPEASGGKSGRGRPKGKGTRKG</sequence>
<dbReference type="SUPFAM" id="SSF55785">
    <property type="entry name" value="PYP-like sensor domain (PAS domain)"/>
    <property type="match status" value="1"/>
</dbReference>
<evidence type="ECO:0000313" key="19">
    <source>
        <dbReference type="Proteomes" id="UP000215289"/>
    </source>
</evidence>
<keyword evidence="7" id="KW-0067">ATP-binding</keyword>
<name>A0A421D1W5_9EURO</name>
<dbReference type="PROSITE" id="PS50046">
    <property type="entry name" value="PHYTOCHROME_2"/>
    <property type="match status" value="1"/>
</dbReference>
<dbReference type="Gene3D" id="3.30.450.40">
    <property type="match status" value="1"/>
</dbReference>
<dbReference type="Gene3D" id="1.10.287.130">
    <property type="match status" value="1"/>
</dbReference>
<dbReference type="GO" id="GO:0009584">
    <property type="term" value="P:detection of visible light"/>
    <property type="evidence" value="ECO:0007669"/>
    <property type="project" value="InterPro"/>
</dbReference>
<keyword evidence="10" id="KW-0675">Receptor</keyword>
<dbReference type="InterPro" id="IPR036890">
    <property type="entry name" value="HATPase_C_sf"/>
</dbReference>
<dbReference type="Pfam" id="PF10058">
    <property type="entry name" value="Zn_ribbon_10"/>
    <property type="match status" value="1"/>
</dbReference>
<feature type="compositionally biased region" description="Low complexity" evidence="13">
    <location>
        <begin position="1046"/>
        <end position="1063"/>
    </location>
</feature>
<feature type="compositionally biased region" description="Low complexity" evidence="13">
    <location>
        <begin position="1631"/>
        <end position="1641"/>
    </location>
</feature>
<dbReference type="InterPro" id="IPR029016">
    <property type="entry name" value="GAF-like_dom_sf"/>
</dbReference>
<dbReference type="InterPro" id="IPR035965">
    <property type="entry name" value="PAS-like_dom_sf"/>
</dbReference>
<dbReference type="Gene3D" id="3.30.450.270">
    <property type="match status" value="1"/>
</dbReference>
<feature type="compositionally biased region" description="Polar residues" evidence="13">
    <location>
        <begin position="1"/>
        <end position="12"/>
    </location>
</feature>
<keyword evidence="14" id="KW-0472">Membrane</keyword>
<keyword evidence="9" id="KW-0902">Two-component regulatory system</keyword>
<evidence type="ECO:0000313" key="18">
    <source>
        <dbReference type="EMBL" id="RLL96099.1"/>
    </source>
</evidence>
<dbReference type="GO" id="GO:0006355">
    <property type="term" value="P:regulation of DNA-templated transcription"/>
    <property type="evidence" value="ECO:0007669"/>
    <property type="project" value="InterPro"/>
</dbReference>
<evidence type="ECO:0000256" key="10">
    <source>
        <dbReference type="ARBA" id="ARBA00023170"/>
    </source>
</evidence>
<dbReference type="InterPro" id="IPR003018">
    <property type="entry name" value="GAF"/>
</dbReference>
<dbReference type="Pfam" id="PF00072">
    <property type="entry name" value="Response_reg"/>
    <property type="match status" value="1"/>
</dbReference>
<dbReference type="Pfam" id="PF08446">
    <property type="entry name" value="PAS_2"/>
    <property type="match status" value="1"/>
</dbReference>
<dbReference type="CDD" id="cd17546">
    <property type="entry name" value="REC_hyHK_CKI1_RcsC-like"/>
    <property type="match status" value="1"/>
</dbReference>
<keyword evidence="8" id="KW-0157">Chromophore</keyword>
<dbReference type="OrthoDB" id="2015534at2759"/>
<dbReference type="SUPFAM" id="SSF55874">
    <property type="entry name" value="ATPase domain of HSP90 chaperone/DNA topoisomerase II/histidine kinase"/>
    <property type="match status" value="1"/>
</dbReference>
<feature type="compositionally biased region" description="Polar residues" evidence="13">
    <location>
        <begin position="112"/>
        <end position="132"/>
    </location>
</feature>
<dbReference type="InterPro" id="IPR019273">
    <property type="entry name" value="Lunapark_Znf"/>
</dbReference>
<feature type="domain" description="Histidine kinase" evidence="16">
    <location>
        <begin position="762"/>
        <end position="1001"/>
    </location>
</feature>
<dbReference type="EMBL" id="NIDN02000124">
    <property type="protein sequence ID" value="RLL96099.1"/>
    <property type="molecule type" value="Genomic_DNA"/>
</dbReference>
<feature type="domain" description="Phytochrome chromophore attachment site" evidence="15">
    <location>
        <begin position="389"/>
        <end position="551"/>
    </location>
</feature>
<evidence type="ECO:0000256" key="13">
    <source>
        <dbReference type="SAM" id="MobiDB-lite"/>
    </source>
</evidence>
<keyword evidence="12" id="KW-0175">Coiled coil</keyword>
<dbReference type="SUPFAM" id="SSF52172">
    <property type="entry name" value="CheY-like"/>
    <property type="match status" value="1"/>
</dbReference>
<evidence type="ECO:0000256" key="9">
    <source>
        <dbReference type="ARBA" id="ARBA00023012"/>
    </source>
</evidence>
<feature type="region of interest" description="Disordered" evidence="13">
    <location>
        <begin position="1032"/>
        <end position="1124"/>
    </location>
</feature>
<dbReference type="InterPro" id="IPR001789">
    <property type="entry name" value="Sig_transdc_resp-reg_receiver"/>
</dbReference>
<dbReference type="InterPro" id="IPR003594">
    <property type="entry name" value="HATPase_dom"/>
</dbReference>
<feature type="transmembrane region" description="Helical" evidence="14">
    <location>
        <begin position="1487"/>
        <end position="1510"/>
    </location>
</feature>
<protein>
    <submittedName>
        <fullName evidence="18">Uncharacterized protein</fullName>
    </submittedName>
</protein>
<dbReference type="PROSITE" id="PS50110">
    <property type="entry name" value="RESPONSE_REGULATORY"/>
    <property type="match status" value="1"/>
</dbReference>
<proteinExistence type="predicted"/>
<dbReference type="Pfam" id="PF00360">
    <property type="entry name" value="PHY"/>
    <property type="match status" value="1"/>
</dbReference>
<evidence type="ECO:0000256" key="14">
    <source>
        <dbReference type="SAM" id="Phobius"/>
    </source>
</evidence>
<evidence type="ECO:0000256" key="2">
    <source>
        <dbReference type="ARBA" id="ARBA00022553"/>
    </source>
</evidence>
<dbReference type="InterPro" id="IPR043150">
    <property type="entry name" value="Phytochrome_PHY_sf"/>
</dbReference>
<dbReference type="Proteomes" id="UP000215289">
    <property type="component" value="Unassembled WGS sequence"/>
</dbReference>
<dbReference type="Gene3D" id="3.40.50.2300">
    <property type="match status" value="1"/>
</dbReference>
<evidence type="ECO:0000256" key="5">
    <source>
        <dbReference type="ARBA" id="ARBA00022741"/>
    </source>
</evidence>
<accession>A0A421D1W5</accession>
<evidence type="ECO:0000256" key="1">
    <source>
        <dbReference type="ARBA" id="ARBA00022543"/>
    </source>
</evidence>
<dbReference type="Pfam" id="PF01590">
    <property type="entry name" value="GAF"/>
    <property type="match status" value="1"/>
</dbReference>
<dbReference type="Gene3D" id="3.30.450.20">
    <property type="entry name" value="PAS domain"/>
    <property type="match status" value="2"/>
</dbReference>
<keyword evidence="5" id="KW-0547">Nucleotide-binding</keyword>
<dbReference type="InterPro" id="IPR005467">
    <property type="entry name" value="His_kinase_dom"/>
</dbReference>
<feature type="region of interest" description="Disordered" evidence="13">
    <location>
        <begin position="101"/>
        <end position="146"/>
    </location>
</feature>
<evidence type="ECO:0000256" key="8">
    <source>
        <dbReference type="ARBA" id="ARBA00022991"/>
    </source>
</evidence>
<dbReference type="GO" id="GO:0000155">
    <property type="term" value="F:phosphorelay sensor kinase activity"/>
    <property type="evidence" value="ECO:0007669"/>
    <property type="project" value="InterPro"/>
</dbReference>
<dbReference type="Pfam" id="PF02518">
    <property type="entry name" value="HATPase_c"/>
    <property type="match status" value="1"/>
</dbReference>
<dbReference type="Gene3D" id="3.30.565.10">
    <property type="entry name" value="Histidine kinase-like ATPase, C-terminal domain"/>
    <property type="match status" value="1"/>
</dbReference>
<evidence type="ECO:0000256" key="11">
    <source>
        <dbReference type="PROSITE-ProRule" id="PRU00169"/>
    </source>
</evidence>
<dbReference type="InterPro" id="IPR036097">
    <property type="entry name" value="HisK_dim/P_sf"/>
</dbReference>
<feature type="modified residue" description="4-aspartylphosphate" evidence="11">
    <location>
        <position position="1265"/>
    </location>
</feature>
<dbReference type="InterPro" id="IPR016132">
    <property type="entry name" value="Phyto_chromo_attachment"/>
</dbReference>
<feature type="region of interest" description="Disordered" evidence="13">
    <location>
        <begin position="1575"/>
        <end position="1679"/>
    </location>
</feature>
<dbReference type="PROSITE" id="PS50109">
    <property type="entry name" value="HIS_KIN"/>
    <property type="match status" value="1"/>
</dbReference>
<organism evidence="18 19">
    <name type="scientific">Aspergillus turcosus</name>
    <dbReference type="NCBI Taxonomy" id="1245748"/>
    <lineage>
        <taxon>Eukaryota</taxon>
        <taxon>Fungi</taxon>
        <taxon>Dikarya</taxon>
        <taxon>Ascomycota</taxon>
        <taxon>Pezizomycotina</taxon>
        <taxon>Eurotiomycetes</taxon>
        <taxon>Eurotiomycetidae</taxon>
        <taxon>Eurotiales</taxon>
        <taxon>Aspergillaceae</taxon>
        <taxon>Aspergillus</taxon>
        <taxon>Aspergillus subgen. Fumigati</taxon>
    </lineage>
</organism>
<feature type="region of interest" description="Disordered" evidence="13">
    <location>
        <begin position="1171"/>
        <end position="1209"/>
    </location>
</feature>
<evidence type="ECO:0000259" key="16">
    <source>
        <dbReference type="PROSITE" id="PS50109"/>
    </source>
</evidence>
<feature type="compositionally biased region" description="Pro residues" evidence="13">
    <location>
        <begin position="1608"/>
        <end position="1623"/>
    </location>
</feature>
<evidence type="ECO:0000259" key="17">
    <source>
        <dbReference type="PROSITE" id="PS50110"/>
    </source>
</evidence>
<dbReference type="InterPro" id="IPR003661">
    <property type="entry name" value="HisK_dim/P_dom"/>
</dbReference>
<feature type="compositionally biased region" description="Basic residues" evidence="13">
    <location>
        <begin position="1831"/>
        <end position="1843"/>
    </location>
</feature>
<keyword evidence="3" id="KW-0716">Sensory transduction</keyword>
<dbReference type="STRING" id="1245748.A0A421D1W5"/>
<dbReference type="PANTHER" id="PTHR43065">
    <property type="entry name" value="SENSOR HISTIDINE KINASE"/>
    <property type="match status" value="1"/>
</dbReference>
<dbReference type="SUPFAM" id="SSF47384">
    <property type="entry name" value="Homodimeric domain of signal transducing histidine kinase"/>
    <property type="match status" value="1"/>
</dbReference>
<dbReference type="SMART" id="SM00388">
    <property type="entry name" value="HisKA"/>
    <property type="match status" value="1"/>
</dbReference>
<dbReference type="FunFam" id="3.30.450.270:FF:000002">
    <property type="entry name" value="Sensor histidine kinase/response regulator, putative"/>
    <property type="match status" value="1"/>
</dbReference>
<feature type="compositionally biased region" description="Polar residues" evidence="13">
    <location>
        <begin position="34"/>
        <end position="48"/>
    </location>
</feature>
<evidence type="ECO:0000256" key="7">
    <source>
        <dbReference type="ARBA" id="ARBA00022840"/>
    </source>
</evidence>
<feature type="domain" description="Response regulatory" evidence="17">
    <location>
        <begin position="1214"/>
        <end position="1344"/>
    </location>
</feature>
<feature type="coiled-coil region" evidence="12">
    <location>
        <begin position="1543"/>
        <end position="1570"/>
    </location>
</feature>
<dbReference type="SMART" id="SM00387">
    <property type="entry name" value="HATPase_c"/>
    <property type="match status" value="1"/>
</dbReference>
<feature type="compositionally biased region" description="Pro residues" evidence="13">
    <location>
        <begin position="1657"/>
        <end position="1667"/>
    </location>
</feature>
<feature type="transmembrane region" description="Helical" evidence="14">
    <location>
        <begin position="1516"/>
        <end position="1535"/>
    </location>
</feature>
<dbReference type="PANTHER" id="PTHR43065:SF10">
    <property type="entry name" value="PEROXIDE STRESS-ACTIVATED HISTIDINE KINASE MAK3"/>
    <property type="match status" value="1"/>
</dbReference>
<feature type="region of interest" description="Disordered" evidence="13">
    <location>
        <begin position="1"/>
        <end position="86"/>
    </location>
</feature>
<evidence type="ECO:0000259" key="15">
    <source>
        <dbReference type="PROSITE" id="PS50046"/>
    </source>
</evidence>
<dbReference type="CDD" id="cd00082">
    <property type="entry name" value="HisKA"/>
    <property type="match status" value="1"/>
</dbReference>
<keyword evidence="4" id="KW-0808">Transferase</keyword>
<reference evidence="18 19" key="1">
    <citation type="submission" date="2018-08" db="EMBL/GenBank/DDBJ databases">
        <title>Draft genome sequences of two Aspergillus turcosus clinical strains isolated from bronchoalveolar lavage fluid: one azole-susceptible and the other azole-resistant.</title>
        <authorList>
            <person name="Parent-Michaud M."/>
            <person name="Dufresne P.J."/>
            <person name="Fournier E."/>
            <person name="Martineau C."/>
            <person name="Moreira S."/>
            <person name="Perkins V."/>
            <person name="De Repentigny L."/>
            <person name="Dufresne S.F."/>
        </authorList>
    </citation>
    <scope>NUCLEOTIDE SEQUENCE [LARGE SCALE GENOMIC DNA]</scope>
    <source>
        <strain evidence="18">HMR AF 1038</strain>
    </source>
</reference>
<dbReference type="FunFam" id="1.10.287.130:FF:000048">
    <property type="entry name" value="Sensor histidine kinase/response regulator"/>
    <property type="match status" value="1"/>
</dbReference>
<dbReference type="GO" id="GO:0009881">
    <property type="term" value="F:photoreceptor activity"/>
    <property type="evidence" value="ECO:0007669"/>
    <property type="project" value="UniProtKB-KW"/>
</dbReference>
<dbReference type="GO" id="GO:0005524">
    <property type="term" value="F:ATP binding"/>
    <property type="evidence" value="ECO:0007669"/>
    <property type="project" value="UniProtKB-KW"/>
</dbReference>
<evidence type="ECO:0000256" key="6">
    <source>
        <dbReference type="ARBA" id="ARBA00022777"/>
    </source>
</evidence>
<keyword evidence="14" id="KW-1133">Transmembrane helix</keyword>
<dbReference type="SMART" id="SM00448">
    <property type="entry name" value="REC"/>
    <property type="match status" value="1"/>
</dbReference>
<keyword evidence="2 11" id="KW-0597">Phosphoprotein</keyword>
<dbReference type="InterPro" id="IPR001294">
    <property type="entry name" value="Phytochrome"/>
</dbReference>
<comment type="caution">
    <text evidence="18">The sequence shown here is derived from an EMBL/GenBank/DDBJ whole genome shotgun (WGS) entry which is preliminary data.</text>
</comment>
<dbReference type="Pfam" id="PF00512">
    <property type="entry name" value="HisKA"/>
    <property type="match status" value="1"/>
</dbReference>
<evidence type="ECO:0000256" key="3">
    <source>
        <dbReference type="ARBA" id="ARBA00022606"/>
    </source>
</evidence>
<dbReference type="InterPro" id="IPR013654">
    <property type="entry name" value="PAS_2"/>
</dbReference>
<dbReference type="InterPro" id="IPR011006">
    <property type="entry name" value="CheY-like_superfamily"/>
</dbReference>
<gene>
    <name evidence="18" type="ORF">CFD26_105660</name>
</gene>
<keyword evidence="14" id="KW-0812">Transmembrane</keyword>
<keyword evidence="19" id="KW-1185">Reference proteome</keyword>
<dbReference type="PRINTS" id="PR01033">
    <property type="entry name" value="PHYTOCHROME"/>
</dbReference>
<evidence type="ECO:0000256" key="4">
    <source>
        <dbReference type="ARBA" id="ARBA00022679"/>
    </source>
</evidence>
<feature type="compositionally biased region" description="Polar residues" evidence="13">
    <location>
        <begin position="1100"/>
        <end position="1124"/>
    </location>
</feature>
<dbReference type="SUPFAM" id="SSF55781">
    <property type="entry name" value="GAF domain-like"/>
    <property type="match status" value="2"/>
</dbReference>